<dbReference type="PhylomeDB" id="B3RYE8"/>
<dbReference type="OrthoDB" id="29058at2759"/>
<dbReference type="GO" id="GO:0032040">
    <property type="term" value="C:small-subunit processome"/>
    <property type="evidence" value="ECO:0000318"/>
    <property type="project" value="GO_Central"/>
</dbReference>
<dbReference type="PIRSF" id="PIRSF015952">
    <property type="entry name" value="U3snoRNP11"/>
    <property type="match status" value="1"/>
</dbReference>
<dbReference type="InParanoid" id="B3RYE8"/>
<dbReference type="Proteomes" id="UP000009022">
    <property type="component" value="Unassembled WGS sequence"/>
</dbReference>
<sequence>MASFEKAAKAGQRIHRERDQPSERRKFGHLEKHKDYLLRARNYQKKKEQLKKLQIQARDKNPDEFHFGMINDRVIGGKHVIAKDNNKQRPFKYRKAQVVEMRRIKTRELRAILLESADQKKTIEKLQCSLSLYENKTGFKKSNSHLRFYETTDEKKELMNSQDSTKDEIKLNAKNTKLSHYKKQLQARLNRLQELQKAERQLQSEILQMGQSAKKKMVKT</sequence>
<feature type="compositionally biased region" description="Basic and acidic residues" evidence="7">
    <location>
        <begin position="14"/>
        <end position="30"/>
    </location>
</feature>
<gene>
    <name evidence="8" type="ORF">TRIADDRAFT_56533</name>
</gene>
<dbReference type="GO" id="GO:0006364">
    <property type="term" value="P:rRNA processing"/>
    <property type="evidence" value="ECO:0007669"/>
    <property type="project" value="UniProtKB-UniRule"/>
</dbReference>
<comment type="subcellular location">
    <subcellularLocation>
        <location evidence="1 5">Nucleus</location>
        <location evidence="1 5">Nucleolus</location>
    </subcellularLocation>
</comment>
<organism evidence="8 9">
    <name type="scientific">Trichoplax adhaerens</name>
    <name type="common">Trichoplax reptans</name>
    <dbReference type="NCBI Taxonomy" id="10228"/>
    <lineage>
        <taxon>Eukaryota</taxon>
        <taxon>Metazoa</taxon>
        <taxon>Placozoa</taxon>
        <taxon>Uniplacotomia</taxon>
        <taxon>Trichoplacea</taxon>
        <taxon>Trichoplacidae</taxon>
        <taxon>Trichoplax</taxon>
    </lineage>
</organism>
<evidence type="ECO:0000256" key="2">
    <source>
        <dbReference type="ARBA" id="ARBA00008105"/>
    </source>
</evidence>
<keyword evidence="9" id="KW-1185">Reference proteome</keyword>
<evidence type="ECO:0000256" key="4">
    <source>
        <dbReference type="ARBA" id="ARBA00023242"/>
    </source>
</evidence>
<evidence type="ECO:0000256" key="3">
    <source>
        <dbReference type="ARBA" id="ARBA00022552"/>
    </source>
</evidence>
<dbReference type="FunCoup" id="B3RYE8">
    <property type="interactions" value="1194"/>
</dbReference>
<keyword evidence="3 5" id="KW-0698">rRNA processing</keyword>
<dbReference type="Pfam" id="PF03998">
    <property type="entry name" value="Utp11"/>
    <property type="match status" value="1"/>
</dbReference>
<evidence type="ECO:0000313" key="9">
    <source>
        <dbReference type="Proteomes" id="UP000009022"/>
    </source>
</evidence>
<reference evidence="8 9" key="1">
    <citation type="journal article" date="2008" name="Nature">
        <title>The Trichoplax genome and the nature of placozoans.</title>
        <authorList>
            <person name="Srivastava M."/>
            <person name="Begovic E."/>
            <person name="Chapman J."/>
            <person name="Putnam N.H."/>
            <person name="Hellsten U."/>
            <person name="Kawashima T."/>
            <person name="Kuo A."/>
            <person name="Mitros T."/>
            <person name="Salamov A."/>
            <person name="Carpenter M.L."/>
            <person name="Signorovitch A.Y."/>
            <person name="Moreno M.A."/>
            <person name="Kamm K."/>
            <person name="Grimwood J."/>
            <person name="Schmutz J."/>
            <person name="Shapiro H."/>
            <person name="Grigoriev I.V."/>
            <person name="Buss L.W."/>
            <person name="Schierwater B."/>
            <person name="Dellaporta S.L."/>
            <person name="Rokhsar D.S."/>
        </authorList>
    </citation>
    <scope>NUCLEOTIDE SEQUENCE [LARGE SCALE GENOMIC DNA]</scope>
    <source>
        <strain evidence="8 9">Grell-BS-1999</strain>
    </source>
</reference>
<comment type="subunit">
    <text evidence="5">Component of the ribosomal small subunit (SSU) processome.</text>
</comment>
<evidence type="ECO:0000313" key="8">
    <source>
        <dbReference type="EMBL" id="EDV24586.1"/>
    </source>
</evidence>
<keyword evidence="4 5" id="KW-0539">Nucleus</keyword>
<dbReference type="eggNOG" id="KOG3237">
    <property type="taxonomic scope" value="Eukaryota"/>
</dbReference>
<evidence type="ECO:0000256" key="5">
    <source>
        <dbReference type="PIRNR" id="PIRNR015952"/>
    </source>
</evidence>
<evidence type="ECO:0000256" key="1">
    <source>
        <dbReference type="ARBA" id="ARBA00004604"/>
    </source>
</evidence>
<accession>B3RYE8</accession>
<name>B3RYE8_TRIAD</name>
<dbReference type="STRING" id="10228.B3RYE8"/>
<dbReference type="GeneID" id="6754129"/>
<dbReference type="RefSeq" id="XP_002112476.1">
    <property type="nucleotide sequence ID" value="XM_002112440.1"/>
</dbReference>
<dbReference type="HOGENOM" id="CLU_061887_2_1_1"/>
<comment type="function">
    <text evidence="5">Involved in nucleolar processing of pre-18S ribosomal RNA.</text>
</comment>
<protein>
    <recommendedName>
        <fullName evidence="5">U3 small nucleolar RNA-associated protein 11</fullName>
        <shortName evidence="5">U3 snoRNA-associated protein 11</shortName>
    </recommendedName>
</protein>
<dbReference type="CTD" id="6754129"/>
<proteinExistence type="inferred from homology"/>
<dbReference type="OMA" id="DLKYVVM"/>
<dbReference type="AlphaFoldDB" id="B3RYE8"/>
<feature type="region of interest" description="Disordered" evidence="7">
    <location>
        <begin position="1"/>
        <end position="30"/>
    </location>
</feature>
<keyword evidence="6" id="KW-0175">Coiled coil</keyword>
<evidence type="ECO:0000256" key="7">
    <source>
        <dbReference type="SAM" id="MobiDB-lite"/>
    </source>
</evidence>
<comment type="similarity">
    <text evidence="2 5">Belongs to the UTP11 family.</text>
</comment>
<dbReference type="PANTHER" id="PTHR12838">
    <property type="entry name" value="U3 SMALL NUCLEOLAR RNA-ASSOCIATED PROTEIN 11"/>
    <property type="match status" value="1"/>
</dbReference>
<dbReference type="InterPro" id="IPR007144">
    <property type="entry name" value="SSU_processome_Utp11"/>
</dbReference>
<feature type="coiled-coil region" evidence="6">
    <location>
        <begin position="33"/>
        <end position="60"/>
    </location>
</feature>
<feature type="coiled-coil region" evidence="6">
    <location>
        <begin position="175"/>
        <end position="212"/>
    </location>
</feature>
<dbReference type="GO" id="GO:0005730">
    <property type="term" value="C:nucleolus"/>
    <property type="evidence" value="ECO:0000318"/>
    <property type="project" value="GO_Central"/>
</dbReference>
<dbReference type="EMBL" id="DS985245">
    <property type="protein sequence ID" value="EDV24586.1"/>
    <property type="molecule type" value="Genomic_DNA"/>
</dbReference>
<dbReference type="PANTHER" id="PTHR12838:SF0">
    <property type="entry name" value="U3 SMALL NUCLEOLAR RNA-ASSOCIATED PROTEIN 11-RELATED"/>
    <property type="match status" value="1"/>
</dbReference>
<dbReference type="KEGG" id="tad:TRIADDRAFT_56533"/>
<evidence type="ECO:0000256" key="6">
    <source>
        <dbReference type="SAM" id="Coils"/>
    </source>
</evidence>